<dbReference type="Proteomes" id="UP000008237">
    <property type="component" value="Unassembled WGS sequence"/>
</dbReference>
<dbReference type="STRING" id="610380.E2BP28"/>
<dbReference type="Pfam" id="PF12796">
    <property type="entry name" value="Ank_2"/>
    <property type="match status" value="1"/>
</dbReference>
<dbReference type="PROSITE" id="PS50297">
    <property type="entry name" value="ANK_REP_REGION"/>
    <property type="match status" value="1"/>
</dbReference>
<evidence type="ECO:0000313" key="4">
    <source>
        <dbReference type="EMBL" id="EFN82551.1"/>
    </source>
</evidence>
<keyword evidence="1" id="KW-0677">Repeat</keyword>
<keyword evidence="5" id="KW-1185">Reference proteome</keyword>
<evidence type="ECO:0000256" key="1">
    <source>
        <dbReference type="ARBA" id="ARBA00022737"/>
    </source>
</evidence>
<feature type="repeat" description="ANK" evidence="3">
    <location>
        <begin position="19"/>
        <end position="51"/>
    </location>
</feature>
<dbReference type="InterPro" id="IPR036770">
    <property type="entry name" value="Ankyrin_rpt-contain_sf"/>
</dbReference>
<dbReference type="PANTHER" id="PTHR24198">
    <property type="entry name" value="ANKYRIN REPEAT AND PROTEIN KINASE DOMAIN-CONTAINING PROTEIN"/>
    <property type="match status" value="1"/>
</dbReference>
<dbReference type="PANTHER" id="PTHR24198:SF165">
    <property type="entry name" value="ANKYRIN REPEAT-CONTAINING PROTEIN-RELATED"/>
    <property type="match status" value="1"/>
</dbReference>
<dbReference type="Gene3D" id="1.25.40.20">
    <property type="entry name" value="Ankyrin repeat-containing domain"/>
    <property type="match status" value="1"/>
</dbReference>
<evidence type="ECO:0000256" key="2">
    <source>
        <dbReference type="ARBA" id="ARBA00023043"/>
    </source>
</evidence>
<keyword evidence="2 3" id="KW-0040">ANK repeat</keyword>
<gene>
    <name evidence="4" type="ORF">EAI_13230</name>
</gene>
<sequence length="71" mass="7614">MVALLLKEGGATVNAHDNENRTPLHSAAWQGHAAIVKLLLENGATPDHICNQGATALDSAFKYIQPQSKHK</sequence>
<dbReference type="InParanoid" id="E2BP28"/>
<evidence type="ECO:0000256" key="3">
    <source>
        <dbReference type="PROSITE-ProRule" id="PRU00023"/>
    </source>
</evidence>
<dbReference type="EMBL" id="GL449515">
    <property type="protein sequence ID" value="EFN82551.1"/>
    <property type="molecule type" value="Genomic_DNA"/>
</dbReference>
<name>E2BP28_HARSA</name>
<organism evidence="5">
    <name type="scientific">Harpegnathos saltator</name>
    <name type="common">Jerdon's jumping ant</name>
    <dbReference type="NCBI Taxonomy" id="610380"/>
    <lineage>
        <taxon>Eukaryota</taxon>
        <taxon>Metazoa</taxon>
        <taxon>Ecdysozoa</taxon>
        <taxon>Arthropoda</taxon>
        <taxon>Hexapoda</taxon>
        <taxon>Insecta</taxon>
        <taxon>Pterygota</taxon>
        <taxon>Neoptera</taxon>
        <taxon>Endopterygota</taxon>
        <taxon>Hymenoptera</taxon>
        <taxon>Apocrita</taxon>
        <taxon>Aculeata</taxon>
        <taxon>Formicoidea</taxon>
        <taxon>Formicidae</taxon>
        <taxon>Ponerinae</taxon>
        <taxon>Ponerini</taxon>
        <taxon>Harpegnathos</taxon>
    </lineage>
</organism>
<accession>E2BP28</accession>
<proteinExistence type="predicted"/>
<evidence type="ECO:0000313" key="5">
    <source>
        <dbReference type="Proteomes" id="UP000008237"/>
    </source>
</evidence>
<reference evidence="4 5" key="1">
    <citation type="journal article" date="2010" name="Science">
        <title>Genomic comparison of the ants Camponotus floridanus and Harpegnathos saltator.</title>
        <authorList>
            <person name="Bonasio R."/>
            <person name="Zhang G."/>
            <person name="Ye C."/>
            <person name="Mutti N.S."/>
            <person name="Fang X."/>
            <person name="Qin N."/>
            <person name="Donahue G."/>
            <person name="Yang P."/>
            <person name="Li Q."/>
            <person name="Li C."/>
            <person name="Zhang P."/>
            <person name="Huang Z."/>
            <person name="Berger S.L."/>
            <person name="Reinberg D."/>
            <person name="Wang J."/>
            <person name="Liebig J."/>
        </authorList>
    </citation>
    <scope>NUCLEOTIDE SEQUENCE [LARGE SCALE GENOMIC DNA]</scope>
    <source>
        <strain evidence="4 5">R22 G/1</strain>
    </source>
</reference>
<dbReference type="PROSITE" id="PS50088">
    <property type="entry name" value="ANK_REPEAT"/>
    <property type="match status" value="1"/>
</dbReference>
<dbReference type="SMART" id="SM00248">
    <property type="entry name" value="ANK"/>
    <property type="match status" value="1"/>
</dbReference>
<protein>
    <submittedName>
        <fullName evidence="4">Ankyrin repeat domain-containing protein 50</fullName>
    </submittedName>
</protein>
<dbReference type="OrthoDB" id="427518at2759"/>
<dbReference type="SUPFAM" id="SSF48403">
    <property type="entry name" value="Ankyrin repeat"/>
    <property type="match status" value="1"/>
</dbReference>
<dbReference type="InterPro" id="IPR002110">
    <property type="entry name" value="Ankyrin_rpt"/>
</dbReference>
<dbReference type="AlphaFoldDB" id="E2BP28"/>